<keyword evidence="1" id="KW-0175">Coiled coil</keyword>
<organism evidence="2">
    <name type="scientific">marine sediment metagenome</name>
    <dbReference type="NCBI Taxonomy" id="412755"/>
    <lineage>
        <taxon>unclassified sequences</taxon>
        <taxon>metagenomes</taxon>
        <taxon>ecological metagenomes</taxon>
    </lineage>
</organism>
<accession>A0A0F9A466</accession>
<feature type="coiled-coil region" evidence="1">
    <location>
        <begin position="8"/>
        <end position="35"/>
    </location>
</feature>
<comment type="caution">
    <text evidence="2">The sequence shown here is derived from an EMBL/GenBank/DDBJ whole genome shotgun (WGS) entry which is preliminary data.</text>
</comment>
<gene>
    <name evidence="2" type="ORF">LCGC14_2616820</name>
</gene>
<dbReference type="AlphaFoldDB" id="A0A0F9A466"/>
<feature type="non-terminal residue" evidence="2">
    <location>
        <position position="234"/>
    </location>
</feature>
<evidence type="ECO:0000256" key="1">
    <source>
        <dbReference type="SAM" id="Coils"/>
    </source>
</evidence>
<sequence>MSDISIRITAQEAELDALIAKLDEAMAKRDALLITREVGRVEVEGVVVPPEMLVGGEEVELPGELEDEIAEMESRIVGLDEDIEIQQYKIDLLYQRAYRKQLDYTDQVFAAIEAADGDITAVDWKLLQTQVEVEAVEADDFTITLNDAPVLPTPRGLVFAWPDPDLDIDDLVTHTYITDDGRKVAFQYRIRFTGPGQHLSASERGVRVYAHKRLAAAPSLLDVRTGIHGFRNTE</sequence>
<proteinExistence type="predicted"/>
<evidence type="ECO:0000313" key="2">
    <source>
        <dbReference type="EMBL" id="KKL04364.1"/>
    </source>
</evidence>
<protein>
    <submittedName>
        <fullName evidence="2">Uncharacterized protein</fullName>
    </submittedName>
</protein>
<name>A0A0F9A466_9ZZZZ</name>
<dbReference type="EMBL" id="LAZR01044554">
    <property type="protein sequence ID" value="KKL04364.1"/>
    <property type="molecule type" value="Genomic_DNA"/>
</dbReference>
<reference evidence="2" key="1">
    <citation type="journal article" date="2015" name="Nature">
        <title>Complex archaea that bridge the gap between prokaryotes and eukaryotes.</title>
        <authorList>
            <person name="Spang A."/>
            <person name="Saw J.H."/>
            <person name="Jorgensen S.L."/>
            <person name="Zaremba-Niedzwiedzka K."/>
            <person name="Martijn J."/>
            <person name="Lind A.E."/>
            <person name="van Eijk R."/>
            <person name="Schleper C."/>
            <person name="Guy L."/>
            <person name="Ettema T.J."/>
        </authorList>
    </citation>
    <scope>NUCLEOTIDE SEQUENCE</scope>
</reference>